<organism evidence="4 5">
    <name type="scientific">Sparus aurata</name>
    <name type="common">Gilthead sea bream</name>
    <dbReference type="NCBI Taxonomy" id="8175"/>
    <lineage>
        <taxon>Eukaryota</taxon>
        <taxon>Metazoa</taxon>
        <taxon>Chordata</taxon>
        <taxon>Craniata</taxon>
        <taxon>Vertebrata</taxon>
        <taxon>Euteleostomi</taxon>
        <taxon>Actinopterygii</taxon>
        <taxon>Neopterygii</taxon>
        <taxon>Teleostei</taxon>
        <taxon>Neoteleostei</taxon>
        <taxon>Acanthomorphata</taxon>
        <taxon>Eupercaria</taxon>
        <taxon>Spariformes</taxon>
        <taxon>Sparidae</taxon>
        <taxon>Sparus</taxon>
    </lineage>
</organism>
<dbReference type="OMA" id="TFWGAFQ"/>
<sequence>MEGQSRSSHKYLLLQVWCGLLTVAMVVMAAFLTSIKPKSTEVSTSLTQTLSLAVNTLVAPSKLTGKSDLFIIVPTDRDSWEHLDSCDSCFLVLHNDSIHCKKDGLYFIYSQVTFSELTVSPPPRSVILIRNARPGRRLKKLVEGSFSHKQEGSVWVAKIVKLSEGDSFSINITGDFLRQSTFWGAFQLH</sequence>
<dbReference type="Pfam" id="PF00229">
    <property type="entry name" value="TNF"/>
    <property type="match status" value="1"/>
</dbReference>
<dbReference type="PROSITE" id="PS50049">
    <property type="entry name" value="THD_2"/>
    <property type="match status" value="1"/>
</dbReference>
<feature type="transmembrane region" description="Helical" evidence="2">
    <location>
        <begin position="12"/>
        <end position="32"/>
    </location>
</feature>
<dbReference type="Ensembl" id="ENSSAUT00010033818.1">
    <property type="protein sequence ID" value="ENSSAUP00010032105.1"/>
    <property type="gene ID" value="ENSSAUG00010013648.1"/>
</dbReference>
<reference evidence="4" key="2">
    <citation type="submission" date="2025-08" db="UniProtKB">
        <authorList>
            <consortium name="Ensembl"/>
        </authorList>
    </citation>
    <scope>IDENTIFICATION</scope>
</reference>
<reference evidence="4" key="1">
    <citation type="submission" date="2021-04" db="EMBL/GenBank/DDBJ databases">
        <authorList>
            <consortium name="Wellcome Sanger Institute Data Sharing"/>
        </authorList>
    </citation>
    <scope>NUCLEOTIDE SEQUENCE [LARGE SCALE GENOMIC DNA]</scope>
</reference>
<protein>
    <recommendedName>
        <fullName evidence="3">THD domain-containing protein</fullName>
    </recommendedName>
</protein>
<name>A0A671VZW7_SPAAU</name>
<keyword evidence="5" id="KW-1185">Reference proteome</keyword>
<evidence type="ECO:0000259" key="3">
    <source>
        <dbReference type="PROSITE" id="PS50049"/>
    </source>
</evidence>
<evidence type="ECO:0000313" key="4">
    <source>
        <dbReference type="Ensembl" id="ENSSAUP00010032105.1"/>
    </source>
</evidence>
<evidence type="ECO:0000256" key="1">
    <source>
        <dbReference type="ARBA" id="ARBA00008670"/>
    </source>
</evidence>
<comment type="similarity">
    <text evidence="1">Belongs to the tumor necrosis factor family.</text>
</comment>
<accession>A0A671VZW7</accession>
<dbReference type="SMART" id="SM00207">
    <property type="entry name" value="TNF"/>
    <property type="match status" value="1"/>
</dbReference>
<keyword evidence="2" id="KW-0472">Membrane</keyword>
<evidence type="ECO:0000256" key="2">
    <source>
        <dbReference type="SAM" id="Phobius"/>
    </source>
</evidence>
<dbReference type="Proteomes" id="UP000472265">
    <property type="component" value="Chromosome 17"/>
</dbReference>
<dbReference type="SUPFAM" id="SSF49842">
    <property type="entry name" value="TNF-like"/>
    <property type="match status" value="1"/>
</dbReference>
<feature type="domain" description="THD" evidence="3">
    <location>
        <begin position="59"/>
        <end position="188"/>
    </location>
</feature>
<keyword evidence="2" id="KW-0812">Transmembrane</keyword>
<dbReference type="InParanoid" id="A0A671VZW7"/>
<proteinExistence type="inferred from homology"/>
<dbReference type="GO" id="GO:0006955">
    <property type="term" value="P:immune response"/>
    <property type="evidence" value="ECO:0007669"/>
    <property type="project" value="InterPro"/>
</dbReference>
<keyword evidence="2" id="KW-1133">Transmembrane helix</keyword>
<dbReference type="GeneTree" id="ENSGT00940000171828"/>
<dbReference type="AlphaFoldDB" id="A0A671VZW7"/>
<reference evidence="4" key="3">
    <citation type="submission" date="2025-09" db="UniProtKB">
        <authorList>
            <consortium name="Ensembl"/>
        </authorList>
    </citation>
    <scope>IDENTIFICATION</scope>
</reference>
<evidence type="ECO:0000313" key="5">
    <source>
        <dbReference type="Proteomes" id="UP000472265"/>
    </source>
</evidence>
<dbReference type="GO" id="GO:0005164">
    <property type="term" value="F:tumor necrosis factor receptor binding"/>
    <property type="evidence" value="ECO:0007669"/>
    <property type="project" value="InterPro"/>
</dbReference>
<dbReference type="InterPro" id="IPR006052">
    <property type="entry name" value="TNF_dom"/>
</dbReference>
<dbReference type="GO" id="GO:0016020">
    <property type="term" value="C:membrane"/>
    <property type="evidence" value="ECO:0007669"/>
    <property type="project" value="InterPro"/>
</dbReference>
<dbReference type="InterPro" id="IPR008983">
    <property type="entry name" value="Tumour_necrosis_fac-like_dom"/>
</dbReference>
<dbReference type="Gene3D" id="2.60.120.40">
    <property type="match status" value="1"/>
</dbReference>